<dbReference type="Proteomes" id="UP000199371">
    <property type="component" value="Unassembled WGS sequence"/>
</dbReference>
<accession>A0A1H6NQI9</accession>
<feature type="region of interest" description="Disordered" evidence="1">
    <location>
        <begin position="1"/>
        <end position="22"/>
    </location>
</feature>
<evidence type="ECO:0000313" key="2">
    <source>
        <dbReference type="EMBL" id="SEI13176.1"/>
    </source>
</evidence>
<feature type="region of interest" description="Disordered" evidence="1">
    <location>
        <begin position="41"/>
        <end position="70"/>
    </location>
</feature>
<dbReference type="OrthoDB" id="7866632at2"/>
<name>A0A1H6NQI9_9GAMM</name>
<reference evidence="3" key="1">
    <citation type="submission" date="2016-10" db="EMBL/GenBank/DDBJ databases">
        <authorList>
            <person name="Varghese N."/>
            <person name="Submissions S."/>
        </authorList>
    </citation>
    <scope>NUCLEOTIDE SEQUENCE [LARGE SCALE GENOMIC DNA]</scope>
    <source>
        <strain evidence="3">DSM 17616</strain>
    </source>
</reference>
<evidence type="ECO:0000313" key="3">
    <source>
        <dbReference type="Proteomes" id="UP000199371"/>
    </source>
</evidence>
<evidence type="ECO:0008006" key="4">
    <source>
        <dbReference type="Google" id="ProtNLM"/>
    </source>
</evidence>
<sequence>MAKNIRGNNDGENGENDSYTITGRGVVDRGTLVNEVEQGKHPNHHVVNINGEDYVRSNPDRTTGNNVNKE</sequence>
<dbReference type="RefSeq" id="WP_092797041.1">
    <property type="nucleotide sequence ID" value="NZ_FNXF01000027.1"/>
</dbReference>
<proteinExistence type="predicted"/>
<organism evidence="2 3">
    <name type="scientific">Rheinheimera pacifica</name>
    <dbReference type="NCBI Taxonomy" id="173990"/>
    <lineage>
        <taxon>Bacteria</taxon>
        <taxon>Pseudomonadati</taxon>
        <taxon>Pseudomonadota</taxon>
        <taxon>Gammaproteobacteria</taxon>
        <taxon>Chromatiales</taxon>
        <taxon>Chromatiaceae</taxon>
        <taxon>Rheinheimera</taxon>
    </lineage>
</organism>
<gene>
    <name evidence="2" type="ORF">SAMN05660691_04059</name>
</gene>
<evidence type="ECO:0000256" key="1">
    <source>
        <dbReference type="SAM" id="MobiDB-lite"/>
    </source>
</evidence>
<protein>
    <recommendedName>
        <fullName evidence="4">DUF3892 domain-containing protein</fullName>
    </recommendedName>
</protein>
<feature type="compositionally biased region" description="Polar residues" evidence="1">
    <location>
        <begin position="60"/>
        <end position="70"/>
    </location>
</feature>
<dbReference type="EMBL" id="FNXF01000027">
    <property type="protein sequence ID" value="SEI13176.1"/>
    <property type="molecule type" value="Genomic_DNA"/>
</dbReference>
<dbReference type="AlphaFoldDB" id="A0A1H6NQI9"/>
<keyword evidence="3" id="KW-1185">Reference proteome</keyword>